<keyword evidence="2" id="KW-0812">Transmembrane</keyword>
<name>A0A6P5GPV5_ANACO</name>
<evidence type="ECO:0000313" key="4">
    <source>
        <dbReference type="RefSeq" id="XP_020110676.1"/>
    </source>
</evidence>
<dbReference type="Gene3D" id="3.30.40.10">
    <property type="entry name" value="Zinc/RING finger domain, C3HC4 (zinc finger)"/>
    <property type="match status" value="2"/>
</dbReference>
<feature type="compositionally biased region" description="Polar residues" evidence="1">
    <location>
        <begin position="138"/>
        <end position="152"/>
    </location>
</feature>
<keyword evidence="2" id="KW-1133">Transmembrane helix</keyword>
<dbReference type="OrthoDB" id="193703at2759"/>
<accession>A0A6P5GPV5</accession>
<reference evidence="3" key="1">
    <citation type="journal article" date="2015" name="Nat. Genet.">
        <title>The pineapple genome and the evolution of CAM photosynthesis.</title>
        <authorList>
            <person name="Ming R."/>
            <person name="VanBuren R."/>
            <person name="Wai C.M."/>
            <person name="Tang H."/>
            <person name="Schatz M.C."/>
            <person name="Bowers J.E."/>
            <person name="Lyons E."/>
            <person name="Wang M.L."/>
            <person name="Chen J."/>
            <person name="Biggers E."/>
            <person name="Zhang J."/>
            <person name="Huang L."/>
            <person name="Zhang L."/>
            <person name="Miao W."/>
            <person name="Zhang J."/>
            <person name="Ye Z."/>
            <person name="Miao C."/>
            <person name="Lin Z."/>
            <person name="Wang H."/>
            <person name="Zhou H."/>
            <person name="Yim W.C."/>
            <person name="Priest H.D."/>
            <person name="Zheng C."/>
            <person name="Woodhouse M."/>
            <person name="Edger P.P."/>
            <person name="Guyot R."/>
            <person name="Guo H.B."/>
            <person name="Guo H."/>
            <person name="Zheng G."/>
            <person name="Singh R."/>
            <person name="Sharma A."/>
            <person name="Min X."/>
            <person name="Zheng Y."/>
            <person name="Lee H."/>
            <person name="Gurtowski J."/>
            <person name="Sedlazeck F.J."/>
            <person name="Harkess A."/>
            <person name="McKain M.R."/>
            <person name="Liao Z."/>
            <person name="Fang J."/>
            <person name="Liu J."/>
            <person name="Zhang X."/>
            <person name="Zhang Q."/>
            <person name="Hu W."/>
            <person name="Qin Y."/>
            <person name="Wang K."/>
            <person name="Chen L.Y."/>
            <person name="Shirley N."/>
            <person name="Lin Y.R."/>
            <person name="Liu L.Y."/>
            <person name="Hernandez A.G."/>
            <person name="Wright C.L."/>
            <person name="Bulone V."/>
            <person name="Tuskan G.A."/>
            <person name="Heath K."/>
            <person name="Zee F."/>
            <person name="Moore P.H."/>
            <person name="Sunkar R."/>
            <person name="Leebens-Mack J.H."/>
            <person name="Mockler T."/>
            <person name="Bennetzen J.L."/>
            <person name="Freeling M."/>
            <person name="Sankoff D."/>
            <person name="Paterson A.H."/>
            <person name="Zhu X."/>
            <person name="Yang X."/>
            <person name="Smith J.A."/>
            <person name="Cushman J.C."/>
            <person name="Paull R.E."/>
            <person name="Yu Q."/>
        </authorList>
    </citation>
    <scope>NUCLEOTIDE SEQUENCE [LARGE SCALE GENOMIC DNA]</scope>
    <source>
        <strain evidence="3">cv. F153</strain>
    </source>
</reference>
<dbReference type="PANTHER" id="PTHR16295">
    <property type="entry name" value="TRAF-TYPE ZINC FINGER PROTEIN-RELATED"/>
    <property type="match status" value="1"/>
</dbReference>
<evidence type="ECO:0000256" key="1">
    <source>
        <dbReference type="SAM" id="MobiDB-lite"/>
    </source>
</evidence>
<gene>
    <name evidence="4" type="primary">LOC109725751</name>
</gene>
<dbReference type="GeneID" id="109725751"/>
<dbReference type="PANTHER" id="PTHR16295:SF10">
    <property type="entry name" value="EXPRESSED PROTEIN"/>
    <property type="match status" value="1"/>
</dbReference>
<reference evidence="4" key="2">
    <citation type="submission" date="2025-08" db="UniProtKB">
        <authorList>
            <consortium name="RefSeq"/>
        </authorList>
    </citation>
    <scope>IDENTIFICATION</scope>
    <source>
        <tissue evidence="4">Leaf</tissue>
    </source>
</reference>
<dbReference type="InterPro" id="IPR013083">
    <property type="entry name" value="Znf_RING/FYVE/PHD"/>
</dbReference>
<keyword evidence="2" id="KW-0472">Membrane</keyword>
<keyword evidence="3" id="KW-1185">Reference proteome</keyword>
<dbReference type="RefSeq" id="XP_020110676.1">
    <property type="nucleotide sequence ID" value="XM_020255087.1"/>
</dbReference>
<feature type="transmembrane region" description="Helical" evidence="2">
    <location>
        <begin position="174"/>
        <end position="192"/>
    </location>
</feature>
<evidence type="ECO:0000313" key="3">
    <source>
        <dbReference type="Proteomes" id="UP000515123"/>
    </source>
</evidence>
<dbReference type="GO" id="GO:0005739">
    <property type="term" value="C:mitochondrion"/>
    <property type="evidence" value="ECO:0007669"/>
    <property type="project" value="TreeGrafter"/>
</dbReference>
<evidence type="ECO:0000256" key="2">
    <source>
        <dbReference type="SAM" id="Phobius"/>
    </source>
</evidence>
<dbReference type="InterPro" id="IPR051986">
    <property type="entry name" value="Innate_Immune_Apopt_Reg"/>
</dbReference>
<feature type="region of interest" description="Disordered" evidence="1">
    <location>
        <begin position="137"/>
        <end position="168"/>
    </location>
</feature>
<dbReference type="Proteomes" id="UP000515123">
    <property type="component" value="Linkage group 20"/>
</dbReference>
<protein>
    <submittedName>
        <fullName evidence="4">XIAP-associated factor 1</fullName>
    </submittedName>
</protein>
<organism evidence="3 4">
    <name type="scientific">Ananas comosus</name>
    <name type="common">Pineapple</name>
    <name type="synonym">Ananas ananas</name>
    <dbReference type="NCBI Taxonomy" id="4615"/>
    <lineage>
        <taxon>Eukaryota</taxon>
        <taxon>Viridiplantae</taxon>
        <taxon>Streptophyta</taxon>
        <taxon>Embryophyta</taxon>
        <taxon>Tracheophyta</taxon>
        <taxon>Spermatophyta</taxon>
        <taxon>Magnoliopsida</taxon>
        <taxon>Liliopsida</taxon>
        <taxon>Poales</taxon>
        <taxon>Bromeliaceae</taxon>
        <taxon>Bromelioideae</taxon>
        <taxon>Ananas</taxon>
    </lineage>
</organism>
<dbReference type="AlphaFoldDB" id="A0A6P5GPV5"/>
<sequence length="202" mass="23144">MATTSESTTTTTITCDHCERDIPTSNIDLHYAHCSRNLQKCSVCGDMVPRKLLDEHYDESHAPVNCSLCSETIEREAWPLHKGEKCPQRIVTCEYCEFPLPAVDLFKHQEICGNRTEYCDMCNKYVRLREQIDHEIQFHSNSNGTAESSSTRGIPEREERAPRRQARGSSHKKLLFTIAITGFAVLLGSFLFQRRVENHQPQ</sequence>
<proteinExistence type="predicted"/>